<comment type="caution">
    <text evidence="6">The sequence shown here is derived from an EMBL/GenBank/DDBJ whole genome shotgun (WGS) entry which is preliminary data.</text>
</comment>
<evidence type="ECO:0000313" key="7">
    <source>
        <dbReference type="Proteomes" id="UP000037751"/>
    </source>
</evidence>
<dbReference type="Pfam" id="PF14880">
    <property type="entry name" value="COX14"/>
    <property type="match status" value="1"/>
</dbReference>
<dbReference type="Proteomes" id="UP000037751">
    <property type="component" value="Unassembled WGS sequence"/>
</dbReference>
<sequence>MARRSLVDYFHRFTVLGLVGLAGWGLWLTGAVYVSRIGTTERIPYGNPERETMTQATERIISTWKEFTKRQQEKKADEAKQV</sequence>
<evidence type="ECO:0000256" key="2">
    <source>
        <dbReference type="ARBA" id="ARBA00022692"/>
    </source>
</evidence>
<dbReference type="OrthoDB" id="3346164at2759"/>
<keyword evidence="2 5" id="KW-0812">Transmembrane</keyword>
<evidence type="ECO:0000313" key="6">
    <source>
        <dbReference type="EMBL" id="KOS14790.1"/>
    </source>
</evidence>
<comment type="subcellular location">
    <subcellularLocation>
        <location evidence="1">Membrane</location>
        <topology evidence="1">Single-pass membrane protein</topology>
    </subcellularLocation>
</comment>
<dbReference type="AlphaFoldDB" id="A0A0M8MVT4"/>
<dbReference type="GeneID" id="28727228"/>
<proteinExistence type="predicted"/>
<evidence type="ECO:0000256" key="5">
    <source>
        <dbReference type="SAM" id="Phobius"/>
    </source>
</evidence>
<name>A0A0M8MVT4_9BASI</name>
<evidence type="ECO:0000256" key="3">
    <source>
        <dbReference type="ARBA" id="ARBA00022989"/>
    </source>
</evidence>
<gene>
    <name evidence="6" type="ORF">Malapachy_0840</name>
</gene>
<organism evidence="6 7">
    <name type="scientific">Malassezia pachydermatis</name>
    <dbReference type="NCBI Taxonomy" id="77020"/>
    <lineage>
        <taxon>Eukaryota</taxon>
        <taxon>Fungi</taxon>
        <taxon>Dikarya</taxon>
        <taxon>Basidiomycota</taxon>
        <taxon>Ustilaginomycotina</taxon>
        <taxon>Malasseziomycetes</taxon>
        <taxon>Malasseziales</taxon>
        <taxon>Malasseziaceae</taxon>
        <taxon>Malassezia</taxon>
    </lineage>
</organism>
<dbReference type="VEuPathDB" id="FungiDB:Malapachy_0840"/>
<protein>
    <submittedName>
        <fullName evidence="6">Uncharacterized protein</fullName>
    </submittedName>
</protein>
<evidence type="ECO:0000256" key="4">
    <source>
        <dbReference type="ARBA" id="ARBA00023136"/>
    </source>
</evidence>
<dbReference type="GO" id="GO:0016020">
    <property type="term" value="C:membrane"/>
    <property type="evidence" value="ECO:0007669"/>
    <property type="project" value="UniProtKB-SubCell"/>
</dbReference>
<keyword evidence="3 5" id="KW-1133">Transmembrane helix</keyword>
<evidence type="ECO:0000256" key="1">
    <source>
        <dbReference type="ARBA" id="ARBA00004167"/>
    </source>
</evidence>
<dbReference type="EMBL" id="LGAV01000003">
    <property type="protein sequence ID" value="KOS14790.1"/>
    <property type="molecule type" value="Genomic_DNA"/>
</dbReference>
<accession>A0A0M8MVT4</accession>
<dbReference type="InterPro" id="IPR029208">
    <property type="entry name" value="COX14"/>
</dbReference>
<keyword evidence="4 5" id="KW-0472">Membrane</keyword>
<keyword evidence="7" id="KW-1185">Reference proteome</keyword>
<feature type="transmembrane region" description="Helical" evidence="5">
    <location>
        <begin position="13"/>
        <end position="34"/>
    </location>
</feature>
<dbReference type="RefSeq" id="XP_017992422.1">
    <property type="nucleotide sequence ID" value="XM_018135353.1"/>
</dbReference>
<reference evidence="6 7" key="1">
    <citation type="submission" date="2015-07" db="EMBL/GenBank/DDBJ databases">
        <title>Draft Genome Sequence of Malassezia furfur CBS1878 and Malassezia pachydermatis CBS1879.</title>
        <authorList>
            <person name="Triana S."/>
            <person name="Ohm R."/>
            <person name="Gonzalez A."/>
            <person name="DeCock H."/>
            <person name="Restrepo S."/>
            <person name="Celis A."/>
        </authorList>
    </citation>
    <scope>NUCLEOTIDE SEQUENCE [LARGE SCALE GENOMIC DNA]</scope>
    <source>
        <strain evidence="6 7">CBS 1879</strain>
    </source>
</reference>